<keyword evidence="1" id="KW-0732">Signal</keyword>
<accession>A0AAN9VUL5</accession>
<evidence type="ECO:0000256" key="1">
    <source>
        <dbReference type="SAM" id="SignalP"/>
    </source>
</evidence>
<sequence length="280" mass="31612">MHPPTLRALLRATFLLLLIGQGDSDAKHLARRRRYIVFPEGASLQLVFEMAVPTVNLRPRPFIMSWTIGTAWELPGDASQIVEKFKLPKMKEPPPPPPTTMPPDYHFHHHDWDYHDNLAMGPPTQMEYTKKQKGADSKVYYETYTKKKPYSYKGYYYKGYPGYSSPHEVRLHRRHRRDAFLTMESVLLSTGLGGRACVLRALCEAGQRRDGSAKSSFLTELLHVLFTLPPDLENGKDVSGEHSDVLQHYDAARAASGDCGALYSECSTSLFALWAPDGSL</sequence>
<evidence type="ECO:0000313" key="2">
    <source>
        <dbReference type="EMBL" id="KAK7870126.1"/>
    </source>
</evidence>
<dbReference type="PANTHER" id="PTHR21398">
    <property type="entry name" value="AGAP007094-PA"/>
    <property type="match status" value="1"/>
</dbReference>
<organism evidence="2 3">
    <name type="scientific">Gryllus longicercus</name>
    <dbReference type="NCBI Taxonomy" id="2509291"/>
    <lineage>
        <taxon>Eukaryota</taxon>
        <taxon>Metazoa</taxon>
        <taxon>Ecdysozoa</taxon>
        <taxon>Arthropoda</taxon>
        <taxon>Hexapoda</taxon>
        <taxon>Insecta</taxon>
        <taxon>Pterygota</taxon>
        <taxon>Neoptera</taxon>
        <taxon>Polyneoptera</taxon>
        <taxon>Orthoptera</taxon>
        <taxon>Ensifera</taxon>
        <taxon>Gryllidea</taxon>
        <taxon>Grylloidea</taxon>
        <taxon>Gryllidae</taxon>
        <taxon>Gryllinae</taxon>
        <taxon>Gryllus</taxon>
    </lineage>
</organism>
<evidence type="ECO:0008006" key="4">
    <source>
        <dbReference type="Google" id="ProtNLM"/>
    </source>
</evidence>
<comment type="caution">
    <text evidence="2">The sequence shown here is derived from an EMBL/GenBank/DDBJ whole genome shotgun (WGS) entry which is preliminary data.</text>
</comment>
<dbReference type="InterPro" id="IPR006631">
    <property type="entry name" value="DM4_12"/>
</dbReference>
<reference evidence="2 3" key="1">
    <citation type="submission" date="2024-03" db="EMBL/GenBank/DDBJ databases">
        <title>The genome assembly and annotation of the cricket Gryllus longicercus Weissman &amp; Gray.</title>
        <authorList>
            <person name="Szrajer S."/>
            <person name="Gray D."/>
            <person name="Ylla G."/>
        </authorList>
    </citation>
    <scope>NUCLEOTIDE SEQUENCE [LARGE SCALE GENOMIC DNA]</scope>
    <source>
        <strain evidence="2">DAG 2021-001</strain>
        <tissue evidence="2">Whole body minus gut</tissue>
    </source>
</reference>
<dbReference type="Proteomes" id="UP001378592">
    <property type="component" value="Unassembled WGS sequence"/>
</dbReference>
<feature type="signal peptide" evidence="1">
    <location>
        <begin position="1"/>
        <end position="24"/>
    </location>
</feature>
<proteinExistence type="predicted"/>
<name>A0AAN9VUL5_9ORTH</name>
<evidence type="ECO:0000313" key="3">
    <source>
        <dbReference type="Proteomes" id="UP001378592"/>
    </source>
</evidence>
<dbReference type="Pfam" id="PF07841">
    <property type="entry name" value="DM4_12"/>
    <property type="match status" value="1"/>
</dbReference>
<feature type="chain" id="PRO_5042829331" description="Accessory gland protein" evidence="1">
    <location>
        <begin position="25"/>
        <end position="280"/>
    </location>
</feature>
<dbReference type="AlphaFoldDB" id="A0AAN9VUL5"/>
<dbReference type="PANTHER" id="PTHR21398:SF1">
    <property type="entry name" value="FI03705P"/>
    <property type="match status" value="1"/>
</dbReference>
<gene>
    <name evidence="2" type="ORF">R5R35_011101</name>
</gene>
<protein>
    <recommendedName>
        <fullName evidence="4">Accessory gland protein</fullName>
    </recommendedName>
</protein>
<dbReference type="EMBL" id="JAZDUA010000064">
    <property type="protein sequence ID" value="KAK7870126.1"/>
    <property type="molecule type" value="Genomic_DNA"/>
</dbReference>
<dbReference type="SMART" id="SM00718">
    <property type="entry name" value="DM4_12"/>
    <property type="match status" value="1"/>
</dbReference>
<keyword evidence="3" id="KW-1185">Reference proteome</keyword>